<dbReference type="Pfam" id="PF14173">
    <property type="entry name" value="ComGG"/>
    <property type="match status" value="1"/>
</dbReference>
<dbReference type="AlphaFoldDB" id="A0A427TSN8"/>
<gene>
    <name evidence="1" type="ORF">EJA10_10090</name>
</gene>
<dbReference type="Proteomes" id="UP000279911">
    <property type="component" value="Unassembled WGS sequence"/>
</dbReference>
<sequence length="115" mass="13292">MTMIFLLLMSVFLLILTEQYIGEKRFARETNTIRVQEYYLLCGVKQAESLLREDTLPLAGTFTYTDGTISYQKKSISATLDEVTFTLNLDSGEKTIGMARYDKEKRAMVKWVEKK</sequence>
<evidence type="ECO:0008006" key="3">
    <source>
        <dbReference type="Google" id="ProtNLM"/>
    </source>
</evidence>
<evidence type="ECO:0000313" key="1">
    <source>
        <dbReference type="EMBL" id="RSD27422.1"/>
    </source>
</evidence>
<comment type="caution">
    <text evidence="1">The sequence shown here is derived from an EMBL/GenBank/DDBJ whole genome shotgun (WGS) entry which is preliminary data.</text>
</comment>
<reference evidence="2" key="1">
    <citation type="submission" date="2018-12" db="EMBL/GenBank/DDBJ databases">
        <title>Bacillus chawlae sp. nov., Bacillus glennii sp. nov., and Bacillus saganii sp. nov. Isolated from the Vehicle Assembly Building at Kennedy Space Center where the Viking Spacecraft were Assembled.</title>
        <authorList>
            <person name="Seuylemezian A."/>
            <person name="Vaishampayan P."/>
        </authorList>
    </citation>
    <scope>NUCLEOTIDE SEQUENCE [LARGE SCALE GENOMIC DNA]</scope>
    <source>
        <strain evidence="2">DSM 13966</strain>
    </source>
</reference>
<name>A0A427TSN8_9BACI</name>
<organism evidence="1 2">
    <name type="scientific">Mesobacillus subterraneus</name>
    <dbReference type="NCBI Taxonomy" id="285983"/>
    <lineage>
        <taxon>Bacteria</taxon>
        <taxon>Bacillati</taxon>
        <taxon>Bacillota</taxon>
        <taxon>Bacilli</taxon>
        <taxon>Bacillales</taxon>
        <taxon>Bacillaceae</taxon>
        <taxon>Mesobacillus</taxon>
    </lineage>
</organism>
<protein>
    <recommendedName>
        <fullName evidence="3">Competence protein ComG</fullName>
    </recommendedName>
</protein>
<proteinExistence type="predicted"/>
<evidence type="ECO:0000313" key="2">
    <source>
        <dbReference type="Proteomes" id="UP000279911"/>
    </source>
</evidence>
<dbReference type="EMBL" id="RSFW01000012">
    <property type="protein sequence ID" value="RSD27422.1"/>
    <property type="molecule type" value="Genomic_DNA"/>
</dbReference>
<accession>A0A427TSN8</accession>
<dbReference type="InterPro" id="IPR020372">
    <property type="entry name" value="Competence_ComGG"/>
</dbReference>